<keyword evidence="1" id="KW-0812">Transmembrane</keyword>
<accession>A0A336L087</accession>
<feature type="transmembrane region" description="Helical" evidence="1">
    <location>
        <begin position="129"/>
        <end position="146"/>
    </location>
</feature>
<dbReference type="EMBL" id="UFQS01000746">
    <property type="protein sequence ID" value="SSX06560.1"/>
    <property type="molecule type" value="Genomic_DNA"/>
</dbReference>
<evidence type="ECO:0000256" key="1">
    <source>
        <dbReference type="SAM" id="Phobius"/>
    </source>
</evidence>
<reference evidence="2" key="1">
    <citation type="submission" date="2018-04" db="EMBL/GenBank/DDBJ databases">
        <authorList>
            <person name="Go L.Y."/>
            <person name="Mitchell J.A."/>
        </authorList>
    </citation>
    <scope>NUCLEOTIDE SEQUENCE</scope>
    <source>
        <tissue evidence="2">Whole organism</tissue>
    </source>
</reference>
<feature type="transmembrane region" description="Helical" evidence="1">
    <location>
        <begin position="20"/>
        <end position="37"/>
    </location>
</feature>
<dbReference type="AlphaFoldDB" id="A0A336L087"/>
<feature type="transmembrane region" description="Helical" evidence="1">
    <location>
        <begin position="71"/>
        <end position="90"/>
    </location>
</feature>
<evidence type="ECO:0000313" key="4">
    <source>
        <dbReference type="EMBL" id="SSX29569.1"/>
    </source>
</evidence>
<dbReference type="VEuPathDB" id="VectorBase:CSON013984"/>
<proteinExistence type="predicted"/>
<reference evidence="3" key="2">
    <citation type="submission" date="2018-07" db="EMBL/GenBank/DDBJ databases">
        <authorList>
            <person name="Quirk P.G."/>
            <person name="Krulwich T.A."/>
        </authorList>
    </citation>
    <scope>NUCLEOTIDE SEQUENCE</scope>
</reference>
<gene>
    <name evidence="2" type="primary">CSON013984</name>
    <name evidence="4" type="synonym">CSON001469</name>
</gene>
<name>A0A336L087_CULSO</name>
<protein>
    <submittedName>
        <fullName evidence="4">CSON001469 protein</fullName>
    </submittedName>
    <submittedName>
        <fullName evidence="2">CSON013984 protein</fullName>
    </submittedName>
</protein>
<keyword evidence="1" id="KW-0472">Membrane</keyword>
<dbReference type="VEuPathDB" id="VectorBase:CSON001469"/>
<keyword evidence="1" id="KW-1133">Transmembrane helix</keyword>
<dbReference type="EMBL" id="UFQT01000746">
    <property type="protein sequence ID" value="SSX26907.1"/>
    <property type="molecule type" value="Genomic_DNA"/>
</dbReference>
<evidence type="ECO:0000313" key="3">
    <source>
        <dbReference type="EMBL" id="SSX26907.1"/>
    </source>
</evidence>
<sequence>MSESYYIRPYDDPLPKPWKSYFTLQNFCIFIGMLFLFEESFQIGQKINHLQSSLHVEDEEADFMSYRDLPIVLSLRIPALIAAVFLLFGARKAKSTLIAVFLWVTLEVHILYFIYILYKNIKKLPQENLEVVIPIIVIKAILWWVVNMHHNDLKLRELQQKIKPIRLETAV</sequence>
<organism evidence="2">
    <name type="scientific">Culicoides sonorensis</name>
    <name type="common">Biting midge</name>
    <dbReference type="NCBI Taxonomy" id="179676"/>
    <lineage>
        <taxon>Eukaryota</taxon>
        <taxon>Metazoa</taxon>
        <taxon>Ecdysozoa</taxon>
        <taxon>Arthropoda</taxon>
        <taxon>Hexapoda</taxon>
        <taxon>Insecta</taxon>
        <taxon>Pterygota</taxon>
        <taxon>Neoptera</taxon>
        <taxon>Endopterygota</taxon>
        <taxon>Diptera</taxon>
        <taxon>Nematocera</taxon>
        <taxon>Chironomoidea</taxon>
        <taxon>Ceratopogonidae</taxon>
        <taxon>Ceratopogoninae</taxon>
        <taxon>Culicoides</taxon>
        <taxon>Monoculicoides</taxon>
    </lineage>
</organism>
<dbReference type="EMBL" id="UFQT01001227">
    <property type="protein sequence ID" value="SSX29569.1"/>
    <property type="molecule type" value="Genomic_DNA"/>
</dbReference>
<evidence type="ECO:0000313" key="2">
    <source>
        <dbReference type="EMBL" id="SSX06560.1"/>
    </source>
</evidence>
<feature type="transmembrane region" description="Helical" evidence="1">
    <location>
        <begin position="96"/>
        <end position="117"/>
    </location>
</feature>